<proteinExistence type="predicted"/>
<evidence type="ECO:0000313" key="1">
    <source>
        <dbReference type="EMBL" id="KYG32266.1"/>
    </source>
</evidence>
<evidence type="ECO:0000313" key="2">
    <source>
        <dbReference type="Proteomes" id="UP000075806"/>
    </source>
</evidence>
<sequence length="137" mass="16274">MSLRRKIFKRIIFTKKPPFIIVKSQHRASLILVKDQYSECQTEAERILYKKLFSELYYPTPKITVANISINIALVPYRLAFIEAVSKEAQKKIVKQLKKKKWHVYFYEPEILCNEQQCDEFLNTQTKLPFLYGLAKL</sequence>
<dbReference type="EMBL" id="LTAO01000012">
    <property type="protein sequence ID" value="KYG32266.1"/>
    <property type="molecule type" value="Genomic_DNA"/>
</dbReference>
<reference evidence="1" key="1">
    <citation type="submission" date="2016-02" db="EMBL/GenBank/DDBJ databases">
        <title>Genome sequence of Bacillus trypoxylicola KCTC 13244(T).</title>
        <authorList>
            <person name="Jeong H."/>
            <person name="Park S.-H."/>
            <person name="Choi S.-K."/>
        </authorList>
    </citation>
    <scope>NUCLEOTIDE SEQUENCE [LARGE SCALE GENOMIC DNA]</scope>
    <source>
        <strain evidence="1">KCTC 13244</strain>
    </source>
</reference>
<accession>A0A162EC73</accession>
<keyword evidence="2" id="KW-1185">Reference proteome</keyword>
<organism evidence="1 2">
    <name type="scientific">Alkalihalobacillus trypoxylicola</name>
    <dbReference type="NCBI Taxonomy" id="519424"/>
    <lineage>
        <taxon>Bacteria</taxon>
        <taxon>Bacillati</taxon>
        <taxon>Bacillota</taxon>
        <taxon>Bacilli</taxon>
        <taxon>Bacillales</taxon>
        <taxon>Bacillaceae</taxon>
        <taxon>Alkalihalobacillus</taxon>
    </lineage>
</organism>
<gene>
    <name evidence="1" type="ORF">AZF04_05735</name>
</gene>
<dbReference type="RefSeq" id="WP_061948556.1">
    <property type="nucleotide sequence ID" value="NZ_LTAO01000012.1"/>
</dbReference>
<name>A0A162EC73_9BACI</name>
<comment type="caution">
    <text evidence="1">The sequence shown here is derived from an EMBL/GenBank/DDBJ whole genome shotgun (WGS) entry which is preliminary data.</text>
</comment>
<dbReference type="OrthoDB" id="2913806at2"/>
<dbReference type="Proteomes" id="UP000075806">
    <property type="component" value="Unassembled WGS sequence"/>
</dbReference>
<dbReference type="AlphaFoldDB" id="A0A162EC73"/>
<protein>
    <submittedName>
        <fullName evidence="1">Uncharacterized protein</fullName>
    </submittedName>
</protein>